<evidence type="ECO:0000313" key="1">
    <source>
        <dbReference type="EMBL" id="BCJ35551.1"/>
    </source>
</evidence>
<dbReference type="Proteomes" id="UP000611640">
    <property type="component" value="Chromosome"/>
</dbReference>
<organism evidence="1 2">
    <name type="scientific">Actinocatenispora thailandica</name>
    <dbReference type="NCBI Taxonomy" id="227318"/>
    <lineage>
        <taxon>Bacteria</taxon>
        <taxon>Bacillati</taxon>
        <taxon>Actinomycetota</taxon>
        <taxon>Actinomycetes</taxon>
        <taxon>Micromonosporales</taxon>
        <taxon>Micromonosporaceae</taxon>
        <taxon>Actinocatenispora</taxon>
    </lineage>
</organism>
<accession>A0A7R7DPZ5</accession>
<dbReference type="RefSeq" id="WP_239156953.1">
    <property type="nucleotide sequence ID" value="NZ_AP023355.1"/>
</dbReference>
<dbReference type="EMBL" id="AP023355">
    <property type="protein sequence ID" value="BCJ35551.1"/>
    <property type="molecule type" value="Genomic_DNA"/>
</dbReference>
<name>A0A7R7DPZ5_9ACTN</name>
<dbReference type="AlphaFoldDB" id="A0A7R7DPZ5"/>
<dbReference type="KEGG" id="atl:Athai_30540"/>
<proteinExistence type="predicted"/>
<sequence length="315" mass="30222">MAADAVRRAGSAGAARGSSAGRALAGVLSRVAVAGAGAVAARAVLGAVRSAPVAGALERVNHRGTTVSLAAGPALAVAAAGAAALGAGDGGTRAAALTVGLSAGAVGLYDDVVGQRPDQRQAKGFRGHLAALRAGRVTSGLVKIGGIGAASLAAAALADRGRGVHPVDTLVSAGVLAGAANLANLFDLRPGRAVKVGLLAGGPLVAGRAGGLAAGALGAAGALLPDDLRERVMLGDGGANALGALLGLAATRTLGRSGRIALLAGIAGLTLASERVSFTAVIEAHPVLAAVDRWGRIPAVPVDRSQFTASAEPRP</sequence>
<keyword evidence="2" id="KW-1185">Reference proteome</keyword>
<evidence type="ECO:0008006" key="3">
    <source>
        <dbReference type="Google" id="ProtNLM"/>
    </source>
</evidence>
<protein>
    <recommendedName>
        <fullName evidence="3">Glycosyl transferase</fullName>
    </recommendedName>
</protein>
<reference evidence="1 2" key="1">
    <citation type="submission" date="2020-08" db="EMBL/GenBank/DDBJ databases">
        <title>Whole genome shotgun sequence of Actinocatenispora thailandica NBRC 105041.</title>
        <authorList>
            <person name="Komaki H."/>
            <person name="Tamura T."/>
        </authorList>
    </citation>
    <scope>NUCLEOTIDE SEQUENCE [LARGE SCALE GENOMIC DNA]</scope>
    <source>
        <strain evidence="1 2">NBRC 105041</strain>
    </source>
</reference>
<gene>
    <name evidence="1" type="ORF">Athai_30540</name>
</gene>
<evidence type="ECO:0000313" key="2">
    <source>
        <dbReference type="Proteomes" id="UP000611640"/>
    </source>
</evidence>